<keyword evidence="5" id="KW-0443">Lipid metabolism</keyword>
<dbReference type="PANTHER" id="PTHR21624">
    <property type="entry name" value="STEROL DESATURASE-RELATED PROTEIN"/>
    <property type="match status" value="1"/>
</dbReference>
<keyword evidence="2 7" id="KW-0812">Transmembrane</keyword>
<evidence type="ECO:0000256" key="7">
    <source>
        <dbReference type="SAM" id="Phobius"/>
    </source>
</evidence>
<accession>A0A1H3U7G8</accession>
<evidence type="ECO:0000313" key="10">
    <source>
        <dbReference type="Proteomes" id="UP000199663"/>
    </source>
</evidence>
<keyword evidence="4" id="KW-0560">Oxidoreductase</keyword>
<feature type="transmembrane region" description="Helical" evidence="7">
    <location>
        <begin position="133"/>
        <end position="151"/>
    </location>
</feature>
<keyword evidence="10" id="KW-1185">Reference proteome</keyword>
<dbReference type="RefSeq" id="WP_019600701.1">
    <property type="nucleotide sequence ID" value="NZ_FNQC01000034.1"/>
</dbReference>
<evidence type="ECO:0000259" key="8">
    <source>
        <dbReference type="Pfam" id="PF04116"/>
    </source>
</evidence>
<feature type="transmembrane region" description="Helical" evidence="7">
    <location>
        <begin position="6"/>
        <end position="24"/>
    </location>
</feature>
<evidence type="ECO:0000256" key="3">
    <source>
        <dbReference type="ARBA" id="ARBA00022989"/>
    </source>
</evidence>
<reference evidence="9 10" key="1">
    <citation type="submission" date="2016-10" db="EMBL/GenBank/DDBJ databases">
        <authorList>
            <person name="Varghese N."/>
            <person name="Submissions S."/>
        </authorList>
    </citation>
    <scope>NUCLEOTIDE SEQUENCE [LARGE SCALE GENOMIC DNA]</scope>
    <source>
        <strain evidence="9 10">DSM 17997</strain>
    </source>
</reference>
<evidence type="ECO:0000256" key="2">
    <source>
        <dbReference type="ARBA" id="ARBA00022692"/>
    </source>
</evidence>
<dbReference type="PANTHER" id="PTHR21624:SF1">
    <property type="entry name" value="ALKYLGLYCEROL MONOOXYGENASE"/>
    <property type="match status" value="1"/>
</dbReference>
<sequence>MLSIDAIGAPLMIMIFLVELYLTWKKEDHQNEIKDMLANFAVGMMILTVGLFMKGVAFGLYSIVYEFAFFKPDFTLWLWIAGFFACDFIMYLFHYLGHKSRLFWAAHVTHHSSLHYNISVGFRVNFIHTFYRFLFWAPLCLIGIPPWMILLNESISTIWNILVHTERIGKLGFLDLIFNTPSNHRVHHGSNPKYLDKNMGGILILFDHIFGTYEPEGEKPIYGITHNIYTHNPAKIISHEYIDIIRQLPEIPTLKSKIHFLFGPPGSEKWRTSNQKENPDNLQTPVFETTRILEEN</sequence>
<evidence type="ECO:0000256" key="4">
    <source>
        <dbReference type="ARBA" id="ARBA00023002"/>
    </source>
</evidence>
<comment type="caution">
    <text evidence="9">The sequence shown here is derived from an EMBL/GenBank/DDBJ whole genome shotgun (WGS) entry which is preliminary data.</text>
</comment>
<name>A0A1H3U7G8_9BACT</name>
<feature type="domain" description="Fatty acid hydroxylase" evidence="8">
    <location>
        <begin position="79"/>
        <end position="212"/>
    </location>
</feature>
<evidence type="ECO:0000313" key="9">
    <source>
        <dbReference type="EMBL" id="SDZ58416.1"/>
    </source>
</evidence>
<gene>
    <name evidence="9" type="ORF">SAMN05444412_1347</name>
</gene>
<keyword evidence="6 7" id="KW-0472">Membrane</keyword>
<dbReference type="EMBL" id="FNQC01000034">
    <property type="protein sequence ID" value="SDZ58416.1"/>
    <property type="molecule type" value="Genomic_DNA"/>
</dbReference>
<evidence type="ECO:0000256" key="6">
    <source>
        <dbReference type="ARBA" id="ARBA00023136"/>
    </source>
</evidence>
<feature type="transmembrane region" description="Helical" evidence="7">
    <location>
        <begin position="36"/>
        <end position="64"/>
    </location>
</feature>
<dbReference type="InterPro" id="IPR051689">
    <property type="entry name" value="Sterol_desaturase/TMEM195"/>
</dbReference>
<evidence type="ECO:0000256" key="5">
    <source>
        <dbReference type="ARBA" id="ARBA00023098"/>
    </source>
</evidence>
<keyword evidence="3 7" id="KW-1133">Transmembrane helix</keyword>
<proteinExistence type="predicted"/>
<protein>
    <submittedName>
        <fullName evidence="9">Sterol desaturase/sphingolipid hydroxylase, fatty acid hydroxylase superfamily</fullName>
    </submittedName>
</protein>
<organism evidence="9 10">
    <name type="scientific">Rhodonellum ikkaensis</name>
    <dbReference type="NCBI Taxonomy" id="336829"/>
    <lineage>
        <taxon>Bacteria</taxon>
        <taxon>Pseudomonadati</taxon>
        <taxon>Bacteroidota</taxon>
        <taxon>Cytophagia</taxon>
        <taxon>Cytophagales</taxon>
        <taxon>Cytophagaceae</taxon>
        <taxon>Rhodonellum</taxon>
    </lineage>
</organism>
<evidence type="ECO:0000256" key="1">
    <source>
        <dbReference type="ARBA" id="ARBA00004127"/>
    </source>
</evidence>
<dbReference type="Pfam" id="PF04116">
    <property type="entry name" value="FA_hydroxylase"/>
    <property type="match status" value="1"/>
</dbReference>
<dbReference type="Proteomes" id="UP000199663">
    <property type="component" value="Unassembled WGS sequence"/>
</dbReference>
<dbReference type="InterPro" id="IPR006694">
    <property type="entry name" value="Fatty_acid_hydroxylase"/>
</dbReference>
<feature type="transmembrane region" description="Helical" evidence="7">
    <location>
        <begin position="76"/>
        <end position="96"/>
    </location>
</feature>
<comment type="subcellular location">
    <subcellularLocation>
        <location evidence="1">Endomembrane system</location>
        <topology evidence="1">Multi-pass membrane protein</topology>
    </subcellularLocation>
</comment>